<evidence type="ECO:0000256" key="10">
    <source>
        <dbReference type="ARBA" id="ARBA00022777"/>
    </source>
</evidence>
<evidence type="ECO:0000256" key="1">
    <source>
        <dbReference type="ARBA" id="ARBA00004251"/>
    </source>
</evidence>
<evidence type="ECO:0000256" key="15">
    <source>
        <dbReference type="ARBA" id="ARBA00023180"/>
    </source>
</evidence>
<keyword evidence="14" id="KW-0675">Receptor</keyword>
<dbReference type="PROSITE" id="PS00108">
    <property type="entry name" value="PROTEIN_KINASE_ST"/>
    <property type="match status" value="1"/>
</dbReference>
<keyword evidence="15" id="KW-0325">Glycoprotein</keyword>
<evidence type="ECO:0000256" key="17">
    <source>
        <dbReference type="ARBA" id="ARBA00048679"/>
    </source>
</evidence>
<keyword evidence="7" id="KW-0812">Transmembrane</keyword>
<gene>
    <name evidence="21" type="ORF">TEA_024428</name>
</gene>
<comment type="subcellular location">
    <subcellularLocation>
        <location evidence="1">Cell membrane</location>
        <topology evidence="1">Single-pass type I membrane protein</topology>
    </subcellularLocation>
</comment>
<dbReference type="InterPro" id="IPR011009">
    <property type="entry name" value="Kinase-like_dom_sf"/>
</dbReference>
<sequence>MDVPFFLSLFVLSHLLLLLHSFSAQEDNKIQVTCPKFFDCKPFHQPLSFPFSNSTYSQCGLCTVTCGVPNRHPQIQLVNEGPLYDVIPWYDVIPVENISKNIYHVQIHDQILQTHLENRNCNAFTDLKFPNSSSISFTVINSFLPFFKCDKSSDLVSPTEDHFKGYHNYTKCKDYNLYYKFPDDPLPPPPPDLPSCSVIHLPLNSSNMNATASDPFHLLATTFPLELRVSEDCQKCYQGGGQCQNDNQTFHCATTNKGGTRPRWILATAIPGGVVCLLIFIISCRKKWNYVSSYFVSRKTSSNTSSKDDIEGGTIFFGVHVFSYTELEEATNNFDPLQELGDGGFGTVYHGKLRDGREVAVKRLYEHNYKRVTQFINEVQILTCLRHRNLVSLYGCTSRHSRELLLVYEYIPNGTVADHLHGDRAKKASLTWPVRMNIAIETASALTYLHASDIIHRDVKTNNILLDNNFGVKVADFGLSRLFPTDVTHVSTAPQGTPGYVDPEYHRCYQLTDKSDVYSFGVVLIELVSSLRAVDIRRHGHEVNLADLAINRIQNHAFVELIDPFLGFESDSLIERMTTLVAELAFQCLQREKKMRPTMDEVLEALKEIQEYKYDNIGKEIDTVGVLNCTQPPPSPESDDAVLLKNSKAALSLDSVTDSTSATSISSG</sequence>
<feature type="binding site" evidence="18">
    <location>
        <position position="362"/>
    </location>
    <ligand>
        <name>ATP</name>
        <dbReference type="ChEBI" id="CHEBI:30616"/>
    </ligand>
</feature>
<evidence type="ECO:0000256" key="8">
    <source>
        <dbReference type="ARBA" id="ARBA00022729"/>
    </source>
</evidence>
<dbReference type="GO" id="GO:0005524">
    <property type="term" value="F:ATP binding"/>
    <property type="evidence" value="ECO:0007669"/>
    <property type="project" value="UniProtKB-UniRule"/>
</dbReference>
<evidence type="ECO:0000256" key="12">
    <source>
        <dbReference type="ARBA" id="ARBA00022989"/>
    </source>
</evidence>
<evidence type="ECO:0000256" key="11">
    <source>
        <dbReference type="ARBA" id="ARBA00022840"/>
    </source>
</evidence>
<keyword evidence="10" id="KW-0418">Kinase</keyword>
<keyword evidence="4" id="KW-0723">Serine/threonine-protein kinase</keyword>
<keyword evidence="13" id="KW-0472">Membrane</keyword>
<evidence type="ECO:0000256" key="16">
    <source>
        <dbReference type="ARBA" id="ARBA00047899"/>
    </source>
</evidence>
<dbReference type="InterPro" id="IPR001245">
    <property type="entry name" value="Ser-Thr/Tyr_kinase_cat_dom"/>
</dbReference>
<evidence type="ECO:0000256" key="7">
    <source>
        <dbReference type="ARBA" id="ARBA00022692"/>
    </source>
</evidence>
<dbReference type="InterPro" id="IPR000719">
    <property type="entry name" value="Prot_kinase_dom"/>
</dbReference>
<dbReference type="InterPro" id="IPR017441">
    <property type="entry name" value="Protein_kinase_ATP_BS"/>
</dbReference>
<dbReference type="FunFam" id="3.30.200.20:FF:000214">
    <property type="entry name" value="WAK1-OsWAK receptor-like cytoplasmic kinase (OsWAK-RLCK)"/>
    <property type="match status" value="1"/>
</dbReference>
<dbReference type="SUPFAM" id="SSF56112">
    <property type="entry name" value="Protein kinase-like (PK-like)"/>
    <property type="match status" value="1"/>
</dbReference>
<dbReference type="STRING" id="542762.A0A4S4D129"/>
<dbReference type="PROSITE" id="PS50011">
    <property type="entry name" value="PROTEIN_KINASE_DOM"/>
    <property type="match status" value="1"/>
</dbReference>
<keyword evidence="8 19" id="KW-0732">Signal</keyword>
<keyword evidence="5" id="KW-0597">Phosphoprotein</keyword>
<dbReference type="Pfam" id="PF07714">
    <property type="entry name" value="PK_Tyr_Ser-Thr"/>
    <property type="match status" value="1"/>
</dbReference>
<dbReference type="GO" id="GO:0005886">
    <property type="term" value="C:plasma membrane"/>
    <property type="evidence" value="ECO:0007669"/>
    <property type="project" value="UniProtKB-SubCell"/>
</dbReference>
<dbReference type="Gene3D" id="1.10.510.10">
    <property type="entry name" value="Transferase(Phosphotransferase) domain 1"/>
    <property type="match status" value="1"/>
</dbReference>
<organism evidence="21 22">
    <name type="scientific">Camellia sinensis var. sinensis</name>
    <name type="common">China tea</name>
    <dbReference type="NCBI Taxonomy" id="542762"/>
    <lineage>
        <taxon>Eukaryota</taxon>
        <taxon>Viridiplantae</taxon>
        <taxon>Streptophyta</taxon>
        <taxon>Embryophyta</taxon>
        <taxon>Tracheophyta</taxon>
        <taxon>Spermatophyta</taxon>
        <taxon>Magnoliopsida</taxon>
        <taxon>eudicotyledons</taxon>
        <taxon>Gunneridae</taxon>
        <taxon>Pentapetalae</taxon>
        <taxon>asterids</taxon>
        <taxon>Ericales</taxon>
        <taxon>Theaceae</taxon>
        <taxon>Camellia</taxon>
    </lineage>
</organism>
<dbReference type="SMART" id="SM00220">
    <property type="entry name" value="S_TKc"/>
    <property type="match status" value="1"/>
</dbReference>
<feature type="chain" id="PRO_5020196976" description="non-specific serine/threonine protein kinase" evidence="19">
    <location>
        <begin position="25"/>
        <end position="668"/>
    </location>
</feature>
<dbReference type="Proteomes" id="UP000306102">
    <property type="component" value="Unassembled WGS sequence"/>
</dbReference>
<evidence type="ECO:0000256" key="5">
    <source>
        <dbReference type="ARBA" id="ARBA00022553"/>
    </source>
</evidence>
<dbReference type="EC" id="2.7.11.1" evidence="2"/>
<comment type="catalytic activity">
    <reaction evidence="16">
        <text>L-threonyl-[protein] + ATP = O-phospho-L-threonyl-[protein] + ADP + H(+)</text>
        <dbReference type="Rhea" id="RHEA:46608"/>
        <dbReference type="Rhea" id="RHEA-COMP:11060"/>
        <dbReference type="Rhea" id="RHEA-COMP:11605"/>
        <dbReference type="ChEBI" id="CHEBI:15378"/>
        <dbReference type="ChEBI" id="CHEBI:30013"/>
        <dbReference type="ChEBI" id="CHEBI:30616"/>
        <dbReference type="ChEBI" id="CHEBI:61977"/>
        <dbReference type="ChEBI" id="CHEBI:456216"/>
        <dbReference type="EC" id="2.7.11.1"/>
    </reaction>
</comment>
<keyword evidence="9 18" id="KW-0547">Nucleotide-binding</keyword>
<evidence type="ECO:0000256" key="18">
    <source>
        <dbReference type="PROSITE-ProRule" id="PRU10141"/>
    </source>
</evidence>
<evidence type="ECO:0000256" key="9">
    <source>
        <dbReference type="ARBA" id="ARBA00022741"/>
    </source>
</evidence>
<evidence type="ECO:0000256" key="3">
    <source>
        <dbReference type="ARBA" id="ARBA00022475"/>
    </source>
</evidence>
<evidence type="ECO:0000313" key="21">
    <source>
        <dbReference type="EMBL" id="THF95920.1"/>
    </source>
</evidence>
<keyword evidence="22" id="KW-1185">Reference proteome</keyword>
<dbReference type="FunFam" id="1.10.510.10:FF:000161">
    <property type="entry name" value="Wall-associated receptor kinase-like 20"/>
    <property type="match status" value="1"/>
</dbReference>
<feature type="domain" description="Protein kinase" evidence="20">
    <location>
        <begin position="334"/>
        <end position="613"/>
    </location>
</feature>
<evidence type="ECO:0000256" key="14">
    <source>
        <dbReference type="ARBA" id="ARBA00023170"/>
    </source>
</evidence>
<reference evidence="21 22" key="1">
    <citation type="journal article" date="2018" name="Proc. Natl. Acad. Sci. U.S.A.">
        <title>Draft genome sequence of Camellia sinensis var. sinensis provides insights into the evolution of the tea genome and tea quality.</title>
        <authorList>
            <person name="Wei C."/>
            <person name="Yang H."/>
            <person name="Wang S."/>
            <person name="Zhao J."/>
            <person name="Liu C."/>
            <person name="Gao L."/>
            <person name="Xia E."/>
            <person name="Lu Y."/>
            <person name="Tai Y."/>
            <person name="She G."/>
            <person name="Sun J."/>
            <person name="Cao H."/>
            <person name="Tong W."/>
            <person name="Gao Q."/>
            <person name="Li Y."/>
            <person name="Deng W."/>
            <person name="Jiang X."/>
            <person name="Wang W."/>
            <person name="Chen Q."/>
            <person name="Zhang S."/>
            <person name="Li H."/>
            <person name="Wu J."/>
            <person name="Wang P."/>
            <person name="Li P."/>
            <person name="Shi C."/>
            <person name="Zheng F."/>
            <person name="Jian J."/>
            <person name="Huang B."/>
            <person name="Shan D."/>
            <person name="Shi M."/>
            <person name="Fang C."/>
            <person name="Yue Y."/>
            <person name="Li F."/>
            <person name="Li D."/>
            <person name="Wei S."/>
            <person name="Han B."/>
            <person name="Jiang C."/>
            <person name="Yin Y."/>
            <person name="Xia T."/>
            <person name="Zhang Z."/>
            <person name="Bennetzen J.L."/>
            <person name="Zhao S."/>
            <person name="Wan X."/>
        </authorList>
    </citation>
    <scope>NUCLEOTIDE SEQUENCE [LARGE SCALE GENOMIC DNA]</scope>
    <source>
        <strain evidence="22">cv. Shuchazao</strain>
        <tissue evidence="21">Leaf</tissue>
    </source>
</reference>
<feature type="signal peptide" evidence="19">
    <location>
        <begin position="1"/>
        <end position="24"/>
    </location>
</feature>
<comment type="catalytic activity">
    <reaction evidence="17">
        <text>L-seryl-[protein] + ATP = O-phospho-L-seryl-[protein] + ADP + H(+)</text>
        <dbReference type="Rhea" id="RHEA:17989"/>
        <dbReference type="Rhea" id="RHEA-COMP:9863"/>
        <dbReference type="Rhea" id="RHEA-COMP:11604"/>
        <dbReference type="ChEBI" id="CHEBI:15378"/>
        <dbReference type="ChEBI" id="CHEBI:29999"/>
        <dbReference type="ChEBI" id="CHEBI:30616"/>
        <dbReference type="ChEBI" id="CHEBI:83421"/>
        <dbReference type="ChEBI" id="CHEBI:456216"/>
        <dbReference type="EC" id="2.7.11.1"/>
    </reaction>
</comment>
<dbReference type="EMBL" id="SDRB02013121">
    <property type="protein sequence ID" value="THF95920.1"/>
    <property type="molecule type" value="Genomic_DNA"/>
</dbReference>
<keyword evidence="12" id="KW-1133">Transmembrane helix</keyword>
<keyword evidence="3" id="KW-1003">Cell membrane</keyword>
<dbReference type="PANTHER" id="PTHR46008:SF2">
    <property type="entry name" value="LEAF RUST 10 DISEASE-RESISTANCE LOCUS RECEPTOR-LIKE PROTEIN KINASE-LIKE 1.4"/>
    <property type="match status" value="1"/>
</dbReference>
<name>A0A4S4D129_CAMSN</name>
<evidence type="ECO:0000256" key="13">
    <source>
        <dbReference type="ARBA" id="ARBA00023136"/>
    </source>
</evidence>
<comment type="caution">
    <text evidence="21">The sequence shown here is derived from an EMBL/GenBank/DDBJ whole genome shotgun (WGS) entry which is preliminary data.</text>
</comment>
<evidence type="ECO:0000256" key="19">
    <source>
        <dbReference type="SAM" id="SignalP"/>
    </source>
</evidence>
<accession>A0A4S4D129</accession>
<dbReference type="CDD" id="cd14066">
    <property type="entry name" value="STKc_IRAK"/>
    <property type="match status" value="1"/>
</dbReference>
<dbReference type="GO" id="GO:0004674">
    <property type="term" value="F:protein serine/threonine kinase activity"/>
    <property type="evidence" value="ECO:0007669"/>
    <property type="project" value="UniProtKB-KW"/>
</dbReference>
<keyword evidence="11 18" id="KW-0067">ATP-binding</keyword>
<evidence type="ECO:0000259" key="20">
    <source>
        <dbReference type="PROSITE" id="PS50011"/>
    </source>
</evidence>
<dbReference type="Gene3D" id="3.30.200.20">
    <property type="entry name" value="Phosphorylase Kinase, domain 1"/>
    <property type="match status" value="1"/>
</dbReference>
<dbReference type="AlphaFoldDB" id="A0A4S4D129"/>
<dbReference type="PROSITE" id="PS00107">
    <property type="entry name" value="PROTEIN_KINASE_ATP"/>
    <property type="match status" value="1"/>
</dbReference>
<evidence type="ECO:0000313" key="22">
    <source>
        <dbReference type="Proteomes" id="UP000306102"/>
    </source>
</evidence>
<evidence type="ECO:0000256" key="6">
    <source>
        <dbReference type="ARBA" id="ARBA00022679"/>
    </source>
</evidence>
<evidence type="ECO:0000256" key="2">
    <source>
        <dbReference type="ARBA" id="ARBA00012513"/>
    </source>
</evidence>
<protein>
    <recommendedName>
        <fullName evidence="2">non-specific serine/threonine protein kinase</fullName>
        <ecNumber evidence="2">2.7.11.1</ecNumber>
    </recommendedName>
</protein>
<keyword evidence="6" id="KW-0808">Transferase</keyword>
<evidence type="ECO:0000256" key="4">
    <source>
        <dbReference type="ARBA" id="ARBA00022527"/>
    </source>
</evidence>
<proteinExistence type="predicted"/>
<dbReference type="PANTHER" id="PTHR46008">
    <property type="entry name" value="LEAF RUST 10 DISEASE-RESISTANCE LOCUS RECEPTOR-LIKE PROTEIN KINASE-LIKE 1.4"/>
    <property type="match status" value="1"/>
</dbReference>
<dbReference type="InterPro" id="IPR008271">
    <property type="entry name" value="Ser/Thr_kinase_AS"/>
</dbReference>